<accession>A0A1X3GJI2</accession>
<name>A0A1X3GJI2_9BRAD</name>
<evidence type="ECO:0000256" key="1">
    <source>
        <dbReference type="SAM" id="MobiDB-lite"/>
    </source>
</evidence>
<protein>
    <recommendedName>
        <fullName evidence="4">Helix-turn-helix domain-containing protein</fullName>
    </recommendedName>
</protein>
<feature type="region of interest" description="Disordered" evidence="1">
    <location>
        <begin position="1"/>
        <end position="25"/>
    </location>
</feature>
<dbReference type="AlphaFoldDB" id="A0A1X3GJI2"/>
<evidence type="ECO:0000313" key="2">
    <source>
        <dbReference type="EMBL" id="OSJ12430.1"/>
    </source>
</evidence>
<evidence type="ECO:0008006" key="4">
    <source>
        <dbReference type="Google" id="ProtNLM"/>
    </source>
</evidence>
<dbReference type="EMBL" id="NAFI01000166">
    <property type="protein sequence ID" value="OSJ12430.1"/>
    <property type="molecule type" value="Genomic_DNA"/>
</dbReference>
<dbReference type="Proteomes" id="UP000193553">
    <property type="component" value="Unassembled WGS sequence"/>
</dbReference>
<gene>
    <name evidence="2" type="ORF">BSZ18_12955</name>
</gene>
<sequence length="73" mass="8029">MTRETTQQPVAKISHTPEEAAAATGRSRSRIFKAIKNGELVARKDGKATLLEDAELRRWISSLPVIAREPMAA</sequence>
<organism evidence="2 3">
    <name type="scientific">Bradyrhizobium canariense</name>
    <dbReference type="NCBI Taxonomy" id="255045"/>
    <lineage>
        <taxon>Bacteria</taxon>
        <taxon>Pseudomonadati</taxon>
        <taxon>Pseudomonadota</taxon>
        <taxon>Alphaproteobacteria</taxon>
        <taxon>Hyphomicrobiales</taxon>
        <taxon>Nitrobacteraceae</taxon>
        <taxon>Bradyrhizobium</taxon>
    </lineage>
</organism>
<proteinExistence type="predicted"/>
<evidence type="ECO:0000313" key="3">
    <source>
        <dbReference type="Proteomes" id="UP000193553"/>
    </source>
</evidence>
<dbReference type="OrthoDB" id="8455293at2"/>
<dbReference type="RefSeq" id="WP_085359696.1">
    <property type="nucleotide sequence ID" value="NZ_NAFD01000183.1"/>
</dbReference>
<comment type="caution">
    <text evidence="2">The sequence shown here is derived from an EMBL/GenBank/DDBJ whole genome shotgun (WGS) entry which is preliminary data.</text>
</comment>
<reference evidence="2 3" key="1">
    <citation type="submission" date="2017-03" db="EMBL/GenBank/DDBJ databases">
        <title>Whole genome sequences of fourteen strains of Bradyrhizobium canariense and one strain of Bradyrhizobium japonicum isolated from Lupinus (Papilionoideae: Genisteae) species in Algeria.</title>
        <authorList>
            <person name="Crovadore J."/>
            <person name="Chekireb D."/>
            <person name="Brachmann A."/>
            <person name="Chablais R."/>
            <person name="Cochard B."/>
            <person name="Lefort F."/>
        </authorList>
    </citation>
    <scope>NUCLEOTIDE SEQUENCE [LARGE SCALE GENOMIC DNA]</scope>
    <source>
        <strain evidence="2 3">UBMA195</strain>
    </source>
</reference>